<dbReference type="EMBL" id="SDMP01000014">
    <property type="protein sequence ID" value="RYR12050.1"/>
    <property type="molecule type" value="Genomic_DNA"/>
</dbReference>
<gene>
    <name evidence="1" type="ORF">Ahy_B04g069565</name>
</gene>
<dbReference type="AlphaFoldDB" id="A0A444ZCY9"/>
<accession>A0A444ZCY9</accession>
<organism evidence="1 2">
    <name type="scientific">Arachis hypogaea</name>
    <name type="common">Peanut</name>
    <dbReference type="NCBI Taxonomy" id="3818"/>
    <lineage>
        <taxon>Eukaryota</taxon>
        <taxon>Viridiplantae</taxon>
        <taxon>Streptophyta</taxon>
        <taxon>Embryophyta</taxon>
        <taxon>Tracheophyta</taxon>
        <taxon>Spermatophyta</taxon>
        <taxon>Magnoliopsida</taxon>
        <taxon>eudicotyledons</taxon>
        <taxon>Gunneridae</taxon>
        <taxon>Pentapetalae</taxon>
        <taxon>rosids</taxon>
        <taxon>fabids</taxon>
        <taxon>Fabales</taxon>
        <taxon>Fabaceae</taxon>
        <taxon>Papilionoideae</taxon>
        <taxon>50 kb inversion clade</taxon>
        <taxon>dalbergioids sensu lato</taxon>
        <taxon>Dalbergieae</taxon>
        <taxon>Pterocarpus clade</taxon>
        <taxon>Arachis</taxon>
    </lineage>
</organism>
<name>A0A444ZCY9_ARAHY</name>
<sequence>MAINSVYIVVCVYPIYRMRNYDNRNSILLHTLRMNSLSELRSLILSNLGGTETKKVRRVGYRLLASLGNGVFLFRLFRLLGDEHVRLMFDIRGSIMAEQVMELSAEIEDVGGGGSVHSTYVQDDQPLAPPPIYVAIPVEDRKMGKEDSDEKYVVDSADSDSFEGGDEEEFVPAEMPAGTAVRCVLPPPPNSGAIRCTKEVRRVGGTHTCLAPAMSQDHRQLDSSLICKVILPLIQSNPSVSFPVLYHFKLSYINVWMVKQKEIAQIYRDWQELYNKVSKLLQVDAAELFPENYL</sequence>
<evidence type="ECO:0000313" key="1">
    <source>
        <dbReference type="EMBL" id="RYR12050.1"/>
    </source>
</evidence>
<reference evidence="1 2" key="1">
    <citation type="submission" date="2019-01" db="EMBL/GenBank/DDBJ databases">
        <title>Sequencing of cultivated peanut Arachis hypogaea provides insights into genome evolution and oil improvement.</title>
        <authorList>
            <person name="Chen X."/>
        </authorList>
    </citation>
    <scope>NUCLEOTIDE SEQUENCE [LARGE SCALE GENOMIC DNA]</scope>
    <source>
        <strain evidence="2">cv. Fuhuasheng</strain>
        <tissue evidence="1">Leaves</tissue>
    </source>
</reference>
<comment type="caution">
    <text evidence="1">The sequence shown here is derived from an EMBL/GenBank/DDBJ whole genome shotgun (WGS) entry which is preliminary data.</text>
</comment>
<protein>
    <submittedName>
        <fullName evidence="1">Uncharacterized protein</fullName>
    </submittedName>
</protein>
<proteinExistence type="predicted"/>
<dbReference type="Proteomes" id="UP000289738">
    <property type="component" value="Chromosome B04"/>
</dbReference>
<evidence type="ECO:0000313" key="2">
    <source>
        <dbReference type="Proteomes" id="UP000289738"/>
    </source>
</evidence>
<keyword evidence="2" id="KW-1185">Reference proteome</keyword>